<feature type="transmembrane region" description="Helical" evidence="8">
    <location>
        <begin position="38"/>
        <end position="59"/>
    </location>
</feature>
<dbReference type="GeneID" id="101846743"/>
<evidence type="ECO:0000256" key="6">
    <source>
        <dbReference type="ARBA" id="ARBA00023170"/>
    </source>
</evidence>
<dbReference type="Proteomes" id="UP000694888">
    <property type="component" value="Unplaced"/>
</dbReference>
<dbReference type="PANTHER" id="PTHR24243">
    <property type="entry name" value="G-PROTEIN COUPLED RECEPTOR"/>
    <property type="match status" value="1"/>
</dbReference>
<evidence type="ECO:0000256" key="1">
    <source>
        <dbReference type="ARBA" id="ARBA00004141"/>
    </source>
</evidence>
<evidence type="ECO:0000259" key="9">
    <source>
        <dbReference type="PROSITE" id="PS50262"/>
    </source>
</evidence>
<name>A0ABM0JTB8_APLCA</name>
<dbReference type="PROSITE" id="PS50262">
    <property type="entry name" value="G_PROTEIN_RECEP_F1_2"/>
    <property type="match status" value="1"/>
</dbReference>
<accession>A0ABM0JTB8</accession>
<keyword evidence="6" id="KW-0675">Receptor</keyword>
<dbReference type="SUPFAM" id="SSF81321">
    <property type="entry name" value="Family A G protein-coupled receptor-like"/>
    <property type="match status" value="1"/>
</dbReference>
<dbReference type="RefSeq" id="XP_005100997.2">
    <property type="nucleotide sequence ID" value="XM_005100940.3"/>
</dbReference>
<protein>
    <submittedName>
        <fullName evidence="11">Uncharacterized protein LOC101846743</fullName>
    </submittedName>
</protein>
<feature type="transmembrane region" description="Helical" evidence="8">
    <location>
        <begin position="214"/>
        <end position="233"/>
    </location>
</feature>
<feature type="domain" description="G-protein coupled receptors family 1 profile" evidence="9">
    <location>
        <begin position="50"/>
        <end position="331"/>
    </location>
</feature>
<dbReference type="InterPro" id="IPR017452">
    <property type="entry name" value="GPCR_Rhodpsn_7TM"/>
</dbReference>
<evidence type="ECO:0000313" key="10">
    <source>
        <dbReference type="Proteomes" id="UP000694888"/>
    </source>
</evidence>
<feature type="transmembrane region" description="Helical" evidence="8">
    <location>
        <begin position="315"/>
        <end position="332"/>
    </location>
</feature>
<keyword evidence="4" id="KW-0297">G-protein coupled receptor</keyword>
<evidence type="ECO:0000256" key="7">
    <source>
        <dbReference type="ARBA" id="ARBA00023224"/>
    </source>
</evidence>
<reference evidence="11" key="1">
    <citation type="submission" date="2025-08" db="UniProtKB">
        <authorList>
            <consortium name="RefSeq"/>
        </authorList>
    </citation>
    <scope>IDENTIFICATION</scope>
</reference>
<keyword evidence="2 8" id="KW-0812">Transmembrane</keyword>
<keyword evidence="10" id="KW-1185">Reference proteome</keyword>
<sequence length="366" mass="40459">MNFSHIDGTTMAPVLNPPSPTGFITNAEVKLVSGFNSIPLLLCCVFGIPANALTIRAFLRLGARDNASISFLHMAVSDMLHNCTIVIRVCTEVLGLLKRRAGVKLALPLLPFIVVNLNLREMFLTISALTTTFLAIARCMGVARPLQFKDMFTRPRTIILLVLFDVFSFASFFPVICTVGIVYIWNPKTNTSKAATWFAEGREEAGRYVHSLDFVLPLITEVIIIMCFVVMVIKLKEASRFRKASQSAGEKESENAKGSGLSSKEVAVLQQVSLVCFIYISLNSAKVITAIVTFVVPGFSLGQRYTNLYSTFHEIRMLFETLCASVNFIIYYKYNARFREACGIGSSNSVHGELSNKETSVVTKSK</sequence>
<comment type="subcellular location">
    <subcellularLocation>
        <location evidence="1">Membrane</location>
        <topology evidence="1">Multi-pass membrane protein</topology>
    </subcellularLocation>
</comment>
<feature type="transmembrane region" description="Helical" evidence="8">
    <location>
        <begin position="272"/>
        <end position="295"/>
    </location>
</feature>
<evidence type="ECO:0000256" key="2">
    <source>
        <dbReference type="ARBA" id="ARBA00022692"/>
    </source>
</evidence>
<dbReference type="Gene3D" id="1.20.1070.10">
    <property type="entry name" value="Rhodopsin 7-helix transmembrane proteins"/>
    <property type="match status" value="1"/>
</dbReference>
<proteinExistence type="predicted"/>
<evidence type="ECO:0000313" key="11">
    <source>
        <dbReference type="RefSeq" id="XP_005100997.2"/>
    </source>
</evidence>
<keyword evidence="7" id="KW-0807">Transducer</keyword>
<keyword evidence="5 8" id="KW-0472">Membrane</keyword>
<dbReference type="InterPro" id="IPR019430">
    <property type="entry name" value="7TM_GPCR_serpentine_rcpt_Srx"/>
</dbReference>
<keyword evidence="3 8" id="KW-1133">Transmembrane helix</keyword>
<evidence type="ECO:0000256" key="5">
    <source>
        <dbReference type="ARBA" id="ARBA00023136"/>
    </source>
</evidence>
<dbReference type="PANTHER" id="PTHR24243:SF208">
    <property type="entry name" value="PYROKININ-1 RECEPTOR"/>
    <property type="match status" value="1"/>
</dbReference>
<gene>
    <name evidence="11" type="primary">LOC101846743</name>
</gene>
<evidence type="ECO:0000256" key="8">
    <source>
        <dbReference type="SAM" id="Phobius"/>
    </source>
</evidence>
<feature type="transmembrane region" description="Helical" evidence="8">
    <location>
        <begin position="158"/>
        <end position="185"/>
    </location>
</feature>
<evidence type="ECO:0000256" key="3">
    <source>
        <dbReference type="ARBA" id="ARBA00022989"/>
    </source>
</evidence>
<evidence type="ECO:0000256" key="4">
    <source>
        <dbReference type="ARBA" id="ARBA00023040"/>
    </source>
</evidence>
<organism evidence="10 11">
    <name type="scientific">Aplysia californica</name>
    <name type="common">California sea hare</name>
    <dbReference type="NCBI Taxonomy" id="6500"/>
    <lineage>
        <taxon>Eukaryota</taxon>
        <taxon>Metazoa</taxon>
        <taxon>Spiralia</taxon>
        <taxon>Lophotrochozoa</taxon>
        <taxon>Mollusca</taxon>
        <taxon>Gastropoda</taxon>
        <taxon>Heterobranchia</taxon>
        <taxon>Euthyneura</taxon>
        <taxon>Tectipleura</taxon>
        <taxon>Aplysiida</taxon>
        <taxon>Aplysioidea</taxon>
        <taxon>Aplysiidae</taxon>
        <taxon>Aplysia</taxon>
    </lineage>
</organism>
<dbReference type="Pfam" id="PF10328">
    <property type="entry name" value="7TM_GPCR_Srx"/>
    <property type="match status" value="1"/>
</dbReference>